<dbReference type="Gene3D" id="3.90.550.10">
    <property type="entry name" value="Spore Coat Polysaccharide Biosynthesis Protein SpsA, Chain A"/>
    <property type="match status" value="1"/>
</dbReference>
<organism evidence="7 8">
    <name type="scientific">Streptomyces massasporeus</name>
    <dbReference type="NCBI Taxonomy" id="67324"/>
    <lineage>
        <taxon>Bacteria</taxon>
        <taxon>Bacillati</taxon>
        <taxon>Actinomycetota</taxon>
        <taxon>Actinomycetes</taxon>
        <taxon>Kitasatosporales</taxon>
        <taxon>Streptomycetaceae</taxon>
        <taxon>Streptomyces</taxon>
    </lineage>
</organism>
<feature type="domain" description="Glycosyl transferase family 1" evidence="4">
    <location>
        <begin position="172"/>
        <end position="347"/>
    </location>
</feature>
<evidence type="ECO:0000259" key="4">
    <source>
        <dbReference type="Pfam" id="PF00534"/>
    </source>
</evidence>
<dbReference type="Pfam" id="PF13439">
    <property type="entry name" value="Glyco_transf_4"/>
    <property type="match status" value="1"/>
</dbReference>
<dbReference type="Pfam" id="PF00535">
    <property type="entry name" value="Glycos_transf_2"/>
    <property type="match status" value="1"/>
</dbReference>
<evidence type="ECO:0000259" key="5">
    <source>
        <dbReference type="Pfam" id="PF00535"/>
    </source>
</evidence>
<dbReference type="PANTHER" id="PTHR12526:SF510">
    <property type="entry name" value="D-INOSITOL 3-PHOSPHATE GLYCOSYLTRANSFERASE"/>
    <property type="match status" value="1"/>
</dbReference>
<reference evidence="7 8" key="1">
    <citation type="submission" date="2024-10" db="EMBL/GenBank/DDBJ databases">
        <title>The Natural Products Discovery Center: Release of the First 8490 Sequenced Strains for Exploring Actinobacteria Biosynthetic Diversity.</title>
        <authorList>
            <person name="Kalkreuter E."/>
            <person name="Kautsar S.A."/>
            <person name="Yang D."/>
            <person name="Bader C.D."/>
            <person name="Teijaro C.N."/>
            <person name="Fluegel L."/>
            <person name="Davis C.M."/>
            <person name="Simpson J.R."/>
            <person name="Lauterbach L."/>
            <person name="Steele A.D."/>
            <person name="Gui C."/>
            <person name="Meng S."/>
            <person name="Li G."/>
            <person name="Viehrig K."/>
            <person name="Ye F."/>
            <person name="Su P."/>
            <person name="Kiefer A.F."/>
            <person name="Nichols A."/>
            <person name="Cepeda A.J."/>
            <person name="Yan W."/>
            <person name="Fan B."/>
            <person name="Jiang Y."/>
            <person name="Adhikari A."/>
            <person name="Zheng C.-J."/>
            <person name="Schuster L."/>
            <person name="Cowan T.M."/>
            <person name="Smanski M.J."/>
            <person name="Chevrette M.G."/>
            <person name="De Carvalho L.P.S."/>
            <person name="Shen B."/>
        </authorList>
    </citation>
    <scope>NUCLEOTIDE SEQUENCE [LARGE SCALE GENOMIC DNA]</scope>
    <source>
        <strain evidence="7 8">NPDC007066</strain>
    </source>
</reference>
<accession>A0ABW6L9L2</accession>
<protein>
    <recommendedName>
        <fullName evidence="1">D-inositol 3-phosphate glycosyltransferase</fullName>
    </recommendedName>
</protein>
<comment type="caution">
    <text evidence="7">The sequence shown here is derived from an EMBL/GenBank/DDBJ whole genome shotgun (WGS) entry which is preliminary data.</text>
</comment>
<keyword evidence="3 7" id="KW-0808">Transferase</keyword>
<evidence type="ECO:0000256" key="2">
    <source>
        <dbReference type="ARBA" id="ARBA00022676"/>
    </source>
</evidence>
<gene>
    <name evidence="7" type="ORF">ACFYM3_03805</name>
</gene>
<proteinExistence type="predicted"/>
<name>A0ABW6L9L2_9ACTN</name>
<dbReference type="InterPro" id="IPR001296">
    <property type="entry name" value="Glyco_trans_1"/>
</dbReference>
<evidence type="ECO:0000313" key="8">
    <source>
        <dbReference type="Proteomes" id="UP001601288"/>
    </source>
</evidence>
<keyword evidence="8" id="KW-1185">Reference proteome</keyword>
<evidence type="ECO:0000256" key="1">
    <source>
        <dbReference type="ARBA" id="ARBA00021292"/>
    </source>
</evidence>
<dbReference type="InterPro" id="IPR001173">
    <property type="entry name" value="Glyco_trans_2-like"/>
</dbReference>
<dbReference type="Pfam" id="PF00534">
    <property type="entry name" value="Glycos_transf_1"/>
    <property type="match status" value="1"/>
</dbReference>
<evidence type="ECO:0000259" key="6">
    <source>
        <dbReference type="Pfam" id="PF13439"/>
    </source>
</evidence>
<dbReference type="CDD" id="cd03801">
    <property type="entry name" value="GT4_PimA-like"/>
    <property type="match status" value="1"/>
</dbReference>
<dbReference type="InterPro" id="IPR028098">
    <property type="entry name" value="Glyco_trans_4-like_N"/>
</dbReference>
<sequence>MTRPLRVSVVAPSGVLGGAELWLLSLLDATERLAVDAVLLADGPLREEFARRGVPCTVRPTGRSGASIAGSAAWLTRRLRADRPDVVLANGVKAASVAAPAAWLAGVRCVWAKHDHSHDGPLMTLLALLSDGCVVTGAELIPASRHRDAVLVPFPAPGRAALPRETARQELLRRGVRLGQDELLLLTVARLVGYKGVDDAVTALAQPGTSRWRLAVVGPDDPAEPGERERLTRLAASLGVADRVDFTGWLREAWQFIPAADAVAVLTKPTGSGPSQESFGAVALEAMLAGVPVIATAPGPVSERVAPPGADPAGITVEPARADQVAGALRRLEDPDIRSAMGAAGRRSADAHPGAEKSAALLVRTLAETARLTGTGLEGTAAISVVTTVKNEAGVIDQLLELLVPQLAVDGDEIIVVDGGSTDGTTQRVESWTSRDPRVRLLSAPGTGISAGRNTGIRAAGNALIACTDAGCYPAPDWLARLRAAAGEAEGASLLTGVYRVSGGGGPIAHALALVGYPVPEEARHPGPWTRLYCRYLGREFDATLPTGRSVAFTRAAWEDAGGFPEHLRTAEDVLFGRAVVAAGHRAALVTSAEVGWEQRPTLRQTAAMYFHYGEGSGWSANPLLLGRDTARAVAYTAAVAAGLRGPAARRVTAAMFLAYLSLPLTRAVRERRWTALPAVPLVAVVRDLSKAAGAAHGLLGRLRSGRARGAAPGPGGPS</sequence>
<dbReference type="Gene3D" id="3.40.50.2000">
    <property type="entry name" value="Glycogen Phosphorylase B"/>
    <property type="match status" value="2"/>
</dbReference>
<feature type="domain" description="Glycosyltransferase subfamily 4-like N-terminal" evidence="6">
    <location>
        <begin position="17"/>
        <end position="118"/>
    </location>
</feature>
<dbReference type="RefSeq" id="WP_358277474.1">
    <property type="nucleotide sequence ID" value="NZ_JBEYGJ010000001.1"/>
</dbReference>
<feature type="domain" description="Glycosyltransferase 2-like" evidence="5">
    <location>
        <begin position="384"/>
        <end position="513"/>
    </location>
</feature>
<dbReference type="SUPFAM" id="SSF53448">
    <property type="entry name" value="Nucleotide-diphospho-sugar transferases"/>
    <property type="match status" value="1"/>
</dbReference>
<evidence type="ECO:0000313" key="7">
    <source>
        <dbReference type="EMBL" id="MFE9223759.1"/>
    </source>
</evidence>
<dbReference type="SUPFAM" id="SSF53756">
    <property type="entry name" value="UDP-Glycosyltransferase/glycogen phosphorylase"/>
    <property type="match status" value="1"/>
</dbReference>
<dbReference type="EMBL" id="JBIAFP010000002">
    <property type="protein sequence ID" value="MFE9223759.1"/>
    <property type="molecule type" value="Genomic_DNA"/>
</dbReference>
<keyword evidence="2 7" id="KW-0328">Glycosyltransferase</keyword>
<dbReference type="PANTHER" id="PTHR12526">
    <property type="entry name" value="GLYCOSYLTRANSFERASE"/>
    <property type="match status" value="1"/>
</dbReference>
<dbReference type="GO" id="GO:0016757">
    <property type="term" value="F:glycosyltransferase activity"/>
    <property type="evidence" value="ECO:0007669"/>
    <property type="project" value="UniProtKB-KW"/>
</dbReference>
<dbReference type="Proteomes" id="UP001601288">
    <property type="component" value="Unassembled WGS sequence"/>
</dbReference>
<dbReference type="InterPro" id="IPR029044">
    <property type="entry name" value="Nucleotide-diphossugar_trans"/>
</dbReference>
<evidence type="ECO:0000256" key="3">
    <source>
        <dbReference type="ARBA" id="ARBA00022679"/>
    </source>
</evidence>